<evidence type="ECO:0000256" key="2">
    <source>
        <dbReference type="ARBA" id="ARBA00012483"/>
    </source>
</evidence>
<evidence type="ECO:0000256" key="1">
    <source>
        <dbReference type="ARBA" id="ARBA00000900"/>
    </source>
</evidence>
<evidence type="ECO:0000313" key="11">
    <source>
        <dbReference type="Proteomes" id="UP000636709"/>
    </source>
</evidence>
<dbReference type="AlphaFoldDB" id="A0A835FE99"/>
<dbReference type="InterPro" id="IPR013083">
    <property type="entry name" value="Znf_RING/FYVE/PHD"/>
</dbReference>
<dbReference type="Gene3D" id="3.30.40.10">
    <property type="entry name" value="Zinc/RING finger domain, C3HC4 (zinc finger)"/>
    <property type="match status" value="1"/>
</dbReference>
<evidence type="ECO:0000313" key="10">
    <source>
        <dbReference type="EMBL" id="KAF8746352.1"/>
    </source>
</evidence>
<dbReference type="GO" id="GO:0061630">
    <property type="term" value="F:ubiquitin protein ligase activity"/>
    <property type="evidence" value="ECO:0007669"/>
    <property type="project" value="UniProtKB-EC"/>
</dbReference>
<evidence type="ECO:0000256" key="7">
    <source>
        <dbReference type="PROSITE-ProRule" id="PRU00175"/>
    </source>
</evidence>
<dbReference type="GO" id="GO:0008270">
    <property type="term" value="F:zinc ion binding"/>
    <property type="evidence" value="ECO:0007669"/>
    <property type="project" value="UniProtKB-KW"/>
</dbReference>
<dbReference type="CDD" id="cd16454">
    <property type="entry name" value="RING-H2_PA-TM-RING"/>
    <property type="match status" value="1"/>
</dbReference>
<feature type="region of interest" description="Disordered" evidence="8">
    <location>
        <begin position="261"/>
        <end position="284"/>
    </location>
</feature>
<proteinExistence type="inferred from homology"/>
<feature type="domain" description="RING-type" evidence="9">
    <location>
        <begin position="151"/>
        <end position="193"/>
    </location>
</feature>
<comment type="catalytic activity">
    <reaction evidence="1">
        <text>S-ubiquitinyl-[E2 ubiquitin-conjugating enzyme]-L-cysteine + [acceptor protein]-L-lysine = [E2 ubiquitin-conjugating enzyme]-L-cysteine + N(6)-ubiquitinyl-[acceptor protein]-L-lysine.</text>
        <dbReference type="EC" id="2.3.2.27"/>
    </reaction>
</comment>
<dbReference type="PANTHER" id="PTHR14155:SF518">
    <property type="entry name" value="RING-TYPE DOMAIN-CONTAINING PROTEIN"/>
    <property type="match status" value="1"/>
</dbReference>
<evidence type="ECO:0000259" key="9">
    <source>
        <dbReference type="PROSITE" id="PS50089"/>
    </source>
</evidence>
<keyword evidence="5" id="KW-0862">Zinc</keyword>
<evidence type="ECO:0000256" key="4">
    <source>
        <dbReference type="ARBA" id="ARBA00022771"/>
    </source>
</evidence>
<organism evidence="10 11">
    <name type="scientific">Digitaria exilis</name>
    <dbReference type="NCBI Taxonomy" id="1010633"/>
    <lineage>
        <taxon>Eukaryota</taxon>
        <taxon>Viridiplantae</taxon>
        <taxon>Streptophyta</taxon>
        <taxon>Embryophyta</taxon>
        <taxon>Tracheophyta</taxon>
        <taxon>Spermatophyta</taxon>
        <taxon>Magnoliopsida</taxon>
        <taxon>Liliopsida</taxon>
        <taxon>Poales</taxon>
        <taxon>Poaceae</taxon>
        <taxon>PACMAD clade</taxon>
        <taxon>Panicoideae</taxon>
        <taxon>Panicodae</taxon>
        <taxon>Paniceae</taxon>
        <taxon>Anthephorinae</taxon>
        <taxon>Digitaria</taxon>
    </lineage>
</organism>
<evidence type="ECO:0000256" key="3">
    <source>
        <dbReference type="ARBA" id="ARBA00022723"/>
    </source>
</evidence>
<comment type="similarity">
    <text evidence="6">Belongs to the RING-type zinc finger family. ATL subfamily.</text>
</comment>
<evidence type="ECO:0000256" key="8">
    <source>
        <dbReference type="SAM" id="MobiDB-lite"/>
    </source>
</evidence>
<dbReference type="InterPro" id="IPR001841">
    <property type="entry name" value="Znf_RING"/>
</dbReference>
<gene>
    <name evidence="10" type="ORF">HU200_013368</name>
</gene>
<protein>
    <recommendedName>
        <fullName evidence="2">RING-type E3 ubiquitin transferase</fullName>
        <ecNumber evidence="2">2.3.2.27</ecNumber>
    </recommendedName>
</protein>
<dbReference type="EC" id="2.3.2.27" evidence="2"/>
<keyword evidence="3" id="KW-0479">Metal-binding</keyword>
<dbReference type="PROSITE" id="PS50089">
    <property type="entry name" value="ZF_RING_2"/>
    <property type="match status" value="1"/>
</dbReference>
<dbReference type="SMART" id="SM00184">
    <property type="entry name" value="RING"/>
    <property type="match status" value="1"/>
</dbReference>
<sequence>MPSNLSRIRRIDLPSPSLDKANTLSMNLLDLLGSLGPTYSAPSPAWVLSRTSGIFFPPPPPYTPPPPWNPPPPPPPPPTPKPVGGVIAGVSIAVAILPHPWSPPEPRQCCRRRSRRRCCIPHLTAADLPSFTYKQSVKHNVTGAGEEAATCSVCLGVFQNGEMVRLLPVCLHLYHVECIDPWLEAHSSCPICRAGMDPAVDGGQLPPTLAAVDPCTFVASPDTLTRRTPAAASQCLLRCSEAPTDFDFPSPARQLHLAGDTTAAPHGWRRGNRWPLRSPTQLHR</sequence>
<keyword evidence="11" id="KW-1185">Reference proteome</keyword>
<dbReference type="FunFam" id="3.30.40.10:FF:000984">
    <property type="entry name" value="Putative RING zinc finger domain superfamily protein"/>
    <property type="match status" value="1"/>
</dbReference>
<dbReference type="PANTHER" id="PTHR14155">
    <property type="entry name" value="RING FINGER DOMAIN-CONTAINING"/>
    <property type="match status" value="1"/>
</dbReference>
<dbReference type="Pfam" id="PF13639">
    <property type="entry name" value="zf-RING_2"/>
    <property type="match status" value="1"/>
</dbReference>
<comment type="caution">
    <text evidence="10">The sequence shown here is derived from an EMBL/GenBank/DDBJ whole genome shotgun (WGS) entry which is preliminary data.</text>
</comment>
<dbReference type="EMBL" id="JACEFO010001214">
    <property type="protein sequence ID" value="KAF8746352.1"/>
    <property type="molecule type" value="Genomic_DNA"/>
</dbReference>
<evidence type="ECO:0000256" key="5">
    <source>
        <dbReference type="ARBA" id="ARBA00022833"/>
    </source>
</evidence>
<dbReference type="SUPFAM" id="SSF57850">
    <property type="entry name" value="RING/U-box"/>
    <property type="match status" value="1"/>
</dbReference>
<name>A0A835FE99_9POAL</name>
<keyword evidence="4 7" id="KW-0863">Zinc-finger</keyword>
<dbReference type="OrthoDB" id="8062037at2759"/>
<reference evidence="10" key="1">
    <citation type="submission" date="2020-07" db="EMBL/GenBank/DDBJ databases">
        <title>Genome sequence and genetic diversity analysis of an under-domesticated orphan crop, white fonio (Digitaria exilis).</title>
        <authorList>
            <person name="Bennetzen J.L."/>
            <person name="Chen S."/>
            <person name="Ma X."/>
            <person name="Wang X."/>
            <person name="Yssel A.E.J."/>
            <person name="Chaluvadi S.R."/>
            <person name="Johnson M."/>
            <person name="Gangashetty P."/>
            <person name="Hamidou F."/>
            <person name="Sanogo M.D."/>
            <person name="Zwaenepoel A."/>
            <person name="Wallace J."/>
            <person name="Van De Peer Y."/>
            <person name="Van Deynze A."/>
        </authorList>
    </citation>
    <scope>NUCLEOTIDE SEQUENCE</scope>
    <source>
        <tissue evidence="10">Leaves</tissue>
    </source>
</reference>
<dbReference type="Proteomes" id="UP000636709">
    <property type="component" value="Unassembled WGS sequence"/>
</dbReference>
<dbReference type="InterPro" id="IPR053238">
    <property type="entry name" value="RING-H2_zinc_finger"/>
</dbReference>
<evidence type="ECO:0000256" key="6">
    <source>
        <dbReference type="ARBA" id="ARBA00024209"/>
    </source>
</evidence>
<accession>A0A835FE99</accession>